<evidence type="ECO:0000313" key="6">
    <source>
        <dbReference type="Proteomes" id="UP000543804"/>
    </source>
</evidence>
<dbReference type="Gene3D" id="3.40.190.10">
    <property type="entry name" value="Periplasmic binding protein-like II"/>
    <property type="match status" value="4"/>
</dbReference>
<evidence type="ECO:0000256" key="2">
    <source>
        <dbReference type="SAM" id="Phobius"/>
    </source>
</evidence>
<dbReference type="Pfam" id="PF00497">
    <property type="entry name" value="SBP_bac_3"/>
    <property type="match status" value="2"/>
</dbReference>
<keyword evidence="2" id="KW-0812">Transmembrane</keyword>
<evidence type="ECO:0000259" key="4">
    <source>
        <dbReference type="SMART" id="SM00062"/>
    </source>
</evidence>
<dbReference type="PANTHER" id="PTHR35936:SF17">
    <property type="entry name" value="ARGININE-BINDING EXTRACELLULAR PROTEIN ARTP"/>
    <property type="match status" value="1"/>
</dbReference>
<comment type="caution">
    <text evidence="5">The sequence shown here is derived from an EMBL/GenBank/DDBJ whole genome shotgun (WGS) entry which is preliminary data.</text>
</comment>
<evidence type="ECO:0000256" key="3">
    <source>
        <dbReference type="SAM" id="SignalP"/>
    </source>
</evidence>
<feature type="domain" description="Solute-binding protein family 3/N-terminal" evidence="4">
    <location>
        <begin position="280"/>
        <end position="491"/>
    </location>
</feature>
<reference evidence="5 6" key="1">
    <citation type="submission" date="2020-04" db="EMBL/GenBank/DDBJ databases">
        <authorList>
            <person name="Hitch T.C.A."/>
            <person name="Wylensek D."/>
            <person name="Clavel T."/>
        </authorList>
    </citation>
    <scope>NUCLEOTIDE SEQUENCE [LARGE SCALE GENOMIC DNA]</scope>
    <source>
        <strain evidence="5 6">PG-130-P53-12</strain>
    </source>
</reference>
<dbReference type="SMART" id="SM00062">
    <property type="entry name" value="PBPb"/>
    <property type="match status" value="2"/>
</dbReference>
<gene>
    <name evidence="5" type="ORF">HF878_08535</name>
</gene>
<name>A0A848B8D9_9FIRM</name>
<proteinExistence type="predicted"/>
<keyword evidence="1 3" id="KW-0732">Signal</keyword>
<evidence type="ECO:0000256" key="1">
    <source>
        <dbReference type="ARBA" id="ARBA00022729"/>
    </source>
</evidence>
<dbReference type="PANTHER" id="PTHR35936">
    <property type="entry name" value="MEMBRANE-BOUND LYTIC MUREIN TRANSGLYCOSYLASE F"/>
    <property type="match status" value="1"/>
</dbReference>
<keyword evidence="6" id="KW-1185">Reference proteome</keyword>
<dbReference type="InterPro" id="IPR001638">
    <property type="entry name" value="Solute-binding_3/MltF_N"/>
</dbReference>
<organism evidence="5 6">
    <name type="scientific">Selenomonas bovis</name>
    <dbReference type="NCBI Taxonomy" id="416586"/>
    <lineage>
        <taxon>Bacteria</taxon>
        <taxon>Bacillati</taxon>
        <taxon>Bacillota</taxon>
        <taxon>Negativicutes</taxon>
        <taxon>Selenomonadales</taxon>
        <taxon>Selenomonadaceae</taxon>
        <taxon>Selenomonas</taxon>
    </lineage>
</organism>
<dbReference type="RefSeq" id="WP_170077821.1">
    <property type="nucleotide sequence ID" value="NZ_JABAFA010000034.1"/>
</dbReference>
<accession>A0A848B8D9</accession>
<feature type="transmembrane region" description="Helical" evidence="2">
    <location>
        <begin position="509"/>
        <end position="529"/>
    </location>
</feature>
<dbReference type="Proteomes" id="UP000543804">
    <property type="component" value="Unassembled WGS sequence"/>
</dbReference>
<dbReference type="AlphaFoldDB" id="A0A848B8D9"/>
<dbReference type="EMBL" id="JABAFA010000034">
    <property type="protein sequence ID" value="NMD99508.1"/>
    <property type="molecule type" value="Genomic_DNA"/>
</dbReference>
<protein>
    <submittedName>
        <fullName evidence="5">Transporter substrate-binding domain-containing protein</fullName>
    </submittedName>
</protein>
<sequence>MIKRLLSRSALRAFSLLVCLLLSAVGAAEAEDAAPPAHTKVRVGYSVSGSMLYRDADGRYRGYDTIYLYEIARYTGWDYEFIPYTNWSQAIADVAAGRIDLLPTVLKTPEREKEMLFSLYPMASTHIGIIARPGDARYVYGDFASTDGARVGVREQTADTKEFYQWAAKNGLSFHIARYDDRGDLLAALRAGDIDLAATSYAGEAQKFPAIAEFSPQAMYFVIAPQRPQLAAQLDQAMGNILLYNSSFVSTLERIAQPDRNRYRVLVSDKEKDFIAALPPQRVALLVDNAPYSYLRDGKMEGITVRVLERIAALTGMKFIYVPVKDVEEAFKLLADGEIDLIGSLCVNYSRAQDYGLRMTTPYEQDSLALLVRSGHEPDRLAATAGNGLHLRAQMPDKDYVMTATSADALSLLEQGSVDAIACDMMTATYYASLLHRSDYELRTLPSIPAYVALALSKDADPQIGFLLDRTIQYLVTTEMDEIEQKELNAAPISFTNLFDRLSGAQANALVFLLVLAICLLAYFLWMLWHRNRLERRVAVIEREHDSMTASLAWEKKIGHAQQDFFAYMDDNIMDPVRTSLKHLLAMGAAEPESPLYEDYLRCGQVQDFLIEVRLLNQLTQGDIALADWQDIPLADTLKRQGSILSMAAARKNIRFTMDFSGIGEEHVLVEKRLFLMTLTRIMSYLIKYSPAGGSLLFSGSLSHMGDDPQRCVLWLFFHAPKLIVTPELQQAAGAMRENAQKNPRTIYECMAQAKCQSIDERAMLIRFAILELLIPKIGGEWELSCTKAKGTEVTVDLVLDLAGGA</sequence>
<feature type="domain" description="Solute-binding protein family 3/N-terminal" evidence="4">
    <location>
        <begin position="40"/>
        <end position="259"/>
    </location>
</feature>
<evidence type="ECO:0000313" key="5">
    <source>
        <dbReference type="EMBL" id="NMD99508.1"/>
    </source>
</evidence>
<keyword evidence="2" id="KW-0472">Membrane</keyword>
<dbReference type="SUPFAM" id="SSF53850">
    <property type="entry name" value="Periplasmic binding protein-like II"/>
    <property type="match status" value="2"/>
</dbReference>
<feature type="signal peptide" evidence="3">
    <location>
        <begin position="1"/>
        <end position="30"/>
    </location>
</feature>
<feature type="chain" id="PRO_5032738517" evidence="3">
    <location>
        <begin position="31"/>
        <end position="806"/>
    </location>
</feature>
<keyword evidence="2" id="KW-1133">Transmembrane helix</keyword>